<dbReference type="PROSITE" id="PS50082">
    <property type="entry name" value="WD_REPEATS_2"/>
    <property type="match status" value="1"/>
</dbReference>
<sequence>MMAAPSEGVTAQHLQSHGDIIARESPGDSVSCLAWLMISKEAIFQLQTQQDTELGSHSAPIRYVSTLEDQNLIVSGSWDKTLRFWSPQQPQPVNTVQLPDRVFAMDIKFPLMVVGLADRQMLTFDLSQGGASLQTPNSTISSPLKMQTRTICCFPSKAGYAVGGIEGRCSVKNLQDPSKTFSFKCHQTTTSAGSVNGCLNSLRKYLAVFCLDFHPVDTSTLVTAGSDGAFIAWDTANKKCLRRCDASKTSISACRFNAAGNLLAYAVSYDWSRGCEGFQDNLPKQVVIHRYKKQ</sequence>
<reference evidence="4" key="1">
    <citation type="submission" date="2021-02" db="EMBL/GenBank/DDBJ databases">
        <authorList>
            <person name="Dougan E. K."/>
            <person name="Rhodes N."/>
            <person name="Thang M."/>
            <person name="Chan C."/>
        </authorList>
    </citation>
    <scope>NUCLEOTIDE SEQUENCE</scope>
</reference>
<proteinExistence type="predicted"/>
<protein>
    <submittedName>
        <fullName evidence="4">GLE2 protein</fullName>
    </submittedName>
</protein>
<dbReference type="InterPro" id="IPR001680">
    <property type="entry name" value="WD40_rpt"/>
</dbReference>
<evidence type="ECO:0000313" key="4">
    <source>
        <dbReference type="EMBL" id="CAE7168575.1"/>
    </source>
</evidence>
<comment type="caution">
    <text evidence="4">The sequence shown here is derived from an EMBL/GenBank/DDBJ whole genome shotgun (WGS) entry which is preliminary data.</text>
</comment>
<accession>A0A812IT81</accession>
<dbReference type="Pfam" id="PF00400">
    <property type="entry name" value="WD40"/>
    <property type="match status" value="1"/>
</dbReference>
<organism evidence="4 5">
    <name type="scientific">Symbiodinium pilosum</name>
    <name type="common">Dinoflagellate</name>
    <dbReference type="NCBI Taxonomy" id="2952"/>
    <lineage>
        <taxon>Eukaryota</taxon>
        <taxon>Sar</taxon>
        <taxon>Alveolata</taxon>
        <taxon>Dinophyceae</taxon>
        <taxon>Suessiales</taxon>
        <taxon>Symbiodiniaceae</taxon>
        <taxon>Symbiodinium</taxon>
    </lineage>
</organism>
<dbReference type="InterPro" id="IPR015943">
    <property type="entry name" value="WD40/YVTN_repeat-like_dom_sf"/>
</dbReference>
<keyword evidence="5" id="KW-1185">Reference proteome</keyword>
<evidence type="ECO:0000313" key="5">
    <source>
        <dbReference type="Proteomes" id="UP000649617"/>
    </source>
</evidence>
<evidence type="ECO:0000256" key="3">
    <source>
        <dbReference type="PROSITE-ProRule" id="PRU00221"/>
    </source>
</evidence>
<gene>
    <name evidence="4" type="primary">GLE2</name>
    <name evidence="4" type="ORF">SPIL2461_LOCUS637</name>
</gene>
<keyword evidence="2" id="KW-0677">Repeat</keyword>
<dbReference type="PROSITE" id="PS50294">
    <property type="entry name" value="WD_REPEATS_REGION"/>
    <property type="match status" value="1"/>
</dbReference>
<evidence type="ECO:0000256" key="1">
    <source>
        <dbReference type="ARBA" id="ARBA00022574"/>
    </source>
</evidence>
<dbReference type="Gene3D" id="2.130.10.10">
    <property type="entry name" value="YVTN repeat-like/Quinoprotein amine dehydrogenase"/>
    <property type="match status" value="1"/>
</dbReference>
<dbReference type="Proteomes" id="UP000649617">
    <property type="component" value="Unassembled WGS sequence"/>
</dbReference>
<dbReference type="OrthoDB" id="256303at2759"/>
<feature type="repeat" description="WD" evidence="3">
    <location>
        <begin position="54"/>
        <end position="95"/>
    </location>
</feature>
<dbReference type="SMART" id="SM00320">
    <property type="entry name" value="WD40"/>
    <property type="match status" value="2"/>
</dbReference>
<dbReference type="InterPro" id="IPR036322">
    <property type="entry name" value="WD40_repeat_dom_sf"/>
</dbReference>
<dbReference type="SUPFAM" id="SSF50978">
    <property type="entry name" value="WD40 repeat-like"/>
    <property type="match status" value="1"/>
</dbReference>
<evidence type="ECO:0000256" key="2">
    <source>
        <dbReference type="ARBA" id="ARBA00022737"/>
    </source>
</evidence>
<dbReference type="EMBL" id="CAJNIZ010000531">
    <property type="protein sequence ID" value="CAE7168575.1"/>
    <property type="molecule type" value="Genomic_DNA"/>
</dbReference>
<dbReference type="PANTHER" id="PTHR10971">
    <property type="entry name" value="MRNA EXPORT FACTOR AND BUB3"/>
    <property type="match status" value="1"/>
</dbReference>
<dbReference type="AlphaFoldDB" id="A0A812IT81"/>
<name>A0A812IT81_SYMPI</name>
<keyword evidence="1 3" id="KW-0853">WD repeat</keyword>